<dbReference type="SUPFAM" id="SSF48150">
    <property type="entry name" value="DNA-glycosylase"/>
    <property type="match status" value="1"/>
</dbReference>
<dbReference type="AlphaFoldDB" id="A0A4Q2EGV3"/>
<organism evidence="3 4">
    <name type="scientific">Propioniciclava flava</name>
    <dbReference type="NCBI Taxonomy" id="2072026"/>
    <lineage>
        <taxon>Bacteria</taxon>
        <taxon>Bacillati</taxon>
        <taxon>Actinomycetota</taxon>
        <taxon>Actinomycetes</taxon>
        <taxon>Propionibacteriales</taxon>
        <taxon>Propionibacteriaceae</taxon>
        <taxon>Propioniciclava</taxon>
    </lineage>
</organism>
<dbReference type="GO" id="GO:0032131">
    <property type="term" value="F:alkylated DNA binding"/>
    <property type="evidence" value="ECO:0007669"/>
    <property type="project" value="TreeGrafter"/>
</dbReference>
<dbReference type="GO" id="GO:0043916">
    <property type="term" value="F:DNA-7-methylguanine glycosylase activity"/>
    <property type="evidence" value="ECO:0007669"/>
    <property type="project" value="TreeGrafter"/>
</dbReference>
<dbReference type="EMBL" id="PPCV01000003">
    <property type="protein sequence ID" value="RXW32790.1"/>
    <property type="molecule type" value="Genomic_DNA"/>
</dbReference>
<dbReference type="GO" id="GO:0005737">
    <property type="term" value="C:cytoplasm"/>
    <property type="evidence" value="ECO:0007669"/>
    <property type="project" value="TreeGrafter"/>
</dbReference>
<evidence type="ECO:0000313" key="4">
    <source>
        <dbReference type="Proteomes" id="UP000290624"/>
    </source>
</evidence>
<dbReference type="PANTHER" id="PTHR43003:SF6">
    <property type="entry name" value="DNA GLYCOSYLASE"/>
    <property type="match status" value="1"/>
</dbReference>
<dbReference type="PANTHER" id="PTHR43003">
    <property type="entry name" value="DNA-3-METHYLADENINE GLYCOSYLASE"/>
    <property type="match status" value="1"/>
</dbReference>
<sequence>MQSWSTWRRGTGDPSYRVDAGAHWRALGTPTGAATLRAQVVGEEVVADAWGPGAEWALAELPRMLGAEDDPSDFAPQHPVLAAAWRAHQHARIGRGGVVWAAAVPAVLEQKVTGQEAFTGYRRLLRRFGEPAPGPGADHDLRLPPTPEQIRAIASWEWLRLPVDAARSDTIQRIARVAPSLERTLEEPATTADQRLRSIPGVGAWTSAEIRQRSHGDPDAVSVGDFHVARSITYALIGEERDDAVMLEILAPYAGHRYRVQRLLELARVGHPRRGARMAPRRHLPG</sequence>
<dbReference type="InterPro" id="IPR011257">
    <property type="entry name" value="DNA_glycosylase"/>
</dbReference>
<name>A0A4Q2EGV3_9ACTN</name>
<comment type="caution">
    <text evidence="3">The sequence shown here is derived from an EMBL/GenBank/DDBJ whole genome shotgun (WGS) entry which is preliminary data.</text>
</comment>
<dbReference type="GO" id="GO:0006285">
    <property type="term" value="P:base-excision repair, AP site formation"/>
    <property type="evidence" value="ECO:0007669"/>
    <property type="project" value="TreeGrafter"/>
</dbReference>
<accession>A0A4Q2EGV3</accession>
<keyword evidence="1" id="KW-0227">DNA damage</keyword>
<keyword evidence="4" id="KW-1185">Reference proteome</keyword>
<dbReference type="InterPro" id="IPR051912">
    <property type="entry name" value="Alkylbase_DNA_Glycosylase/TA"/>
</dbReference>
<gene>
    <name evidence="3" type="ORF">C1706_04965</name>
</gene>
<dbReference type="Gene3D" id="1.10.340.30">
    <property type="entry name" value="Hypothetical protein, domain 2"/>
    <property type="match status" value="1"/>
</dbReference>
<dbReference type="OrthoDB" id="5501430at2"/>
<protein>
    <submittedName>
        <fullName evidence="3">3-methyladenine DNA glycosylase</fullName>
    </submittedName>
</protein>
<reference evidence="3 4" key="1">
    <citation type="submission" date="2018-01" db="EMBL/GenBank/DDBJ databases">
        <title>Lactibacter flavus gen. nov., sp. nov., a novel bacterium of the family Propionibacteriaceae isolated from raw milk and dairy products.</title>
        <authorList>
            <person name="Wenning M."/>
            <person name="Breitenwieser F."/>
            <person name="Huptas C."/>
            <person name="von Neubeck M."/>
            <person name="Busse H.-J."/>
            <person name="Scherer S."/>
        </authorList>
    </citation>
    <scope>NUCLEOTIDE SEQUENCE [LARGE SCALE GENOMIC DNA]</scope>
    <source>
        <strain evidence="3 4">VG341</strain>
    </source>
</reference>
<dbReference type="GO" id="GO:0032993">
    <property type="term" value="C:protein-DNA complex"/>
    <property type="evidence" value="ECO:0007669"/>
    <property type="project" value="TreeGrafter"/>
</dbReference>
<proteinExistence type="predicted"/>
<keyword evidence="2" id="KW-0234">DNA repair</keyword>
<evidence type="ECO:0000313" key="3">
    <source>
        <dbReference type="EMBL" id="RXW32790.1"/>
    </source>
</evidence>
<dbReference type="GO" id="GO:0008725">
    <property type="term" value="F:DNA-3-methyladenine glycosylase activity"/>
    <property type="evidence" value="ECO:0007669"/>
    <property type="project" value="TreeGrafter"/>
</dbReference>
<dbReference type="GO" id="GO:0006307">
    <property type="term" value="P:DNA alkylation repair"/>
    <property type="evidence" value="ECO:0007669"/>
    <property type="project" value="TreeGrafter"/>
</dbReference>
<evidence type="ECO:0000256" key="2">
    <source>
        <dbReference type="ARBA" id="ARBA00023204"/>
    </source>
</evidence>
<evidence type="ECO:0000256" key="1">
    <source>
        <dbReference type="ARBA" id="ARBA00022763"/>
    </source>
</evidence>
<dbReference type="Proteomes" id="UP000290624">
    <property type="component" value="Unassembled WGS sequence"/>
</dbReference>